<reference evidence="2" key="1">
    <citation type="journal article" date="2019" name="Curr. Biol.">
        <title>Genome Sequence of Striga asiatica Provides Insight into the Evolution of Plant Parasitism.</title>
        <authorList>
            <person name="Yoshida S."/>
            <person name="Kim S."/>
            <person name="Wafula E.K."/>
            <person name="Tanskanen J."/>
            <person name="Kim Y.M."/>
            <person name="Honaas L."/>
            <person name="Yang Z."/>
            <person name="Spallek T."/>
            <person name="Conn C.E."/>
            <person name="Ichihashi Y."/>
            <person name="Cheong K."/>
            <person name="Cui S."/>
            <person name="Der J.P."/>
            <person name="Gundlach H."/>
            <person name="Jiao Y."/>
            <person name="Hori C."/>
            <person name="Ishida J.K."/>
            <person name="Kasahara H."/>
            <person name="Kiba T."/>
            <person name="Kim M.S."/>
            <person name="Koo N."/>
            <person name="Laohavisit A."/>
            <person name="Lee Y.H."/>
            <person name="Lumba S."/>
            <person name="McCourt P."/>
            <person name="Mortimer J.C."/>
            <person name="Mutuku J.M."/>
            <person name="Nomura T."/>
            <person name="Sasaki-Sekimoto Y."/>
            <person name="Seto Y."/>
            <person name="Wang Y."/>
            <person name="Wakatake T."/>
            <person name="Sakakibara H."/>
            <person name="Demura T."/>
            <person name="Yamaguchi S."/>
            <person name="Yoneyama K."/>
            <person name="Manabe R.I."/>
            <person name="Nelson D.C."/>
            <person name="Schulman A.H."/>
            <person name="Timko M.P."/>
            <person name="dePamphilis C.W."/>
            <person name="Choi D."/>
            <person name="Shirasu K."/>
        </authorList>
    </citation>
    <scope>NUCLEOTIDE SEQUENCE [LARGE SCALE GENOMIC DNA]</scope>
    <source>
        <strain evidence="2">cv. UVA1</strain>
    </source>
</reference>
<gene>
    <name evidence="1" type="ORF">STAS_30328</name>
</gene>
<dbReference type="Proteomes" id="UP000325081">
    <property type="component" value="Unassembled WGS sequence"/>
</dbReference>
<accession>A0A5A7R6E4</accession>
<organism evidence="1 2">
    <name type="scientific">Striga asiatica</name>
    <name type="common">Asiatic witchweed</name>
    <name type="synonym">Buchnera asiatica</name>
    <dbReference type="NCBI Taxonomy" id="4170"/>
    <lineage>
        <taxon>Eukaryota</taxon>
        <taxon>Viridiplantae</taxon>
        <taxon>Streptophyta</taxon>
        <taxon>Embryophyta</taxon>
        <taxon>Tracheophyta</taxon>
        <taxon>Spermatophyta</taxon>
        <taxon>Magnoliopsida</taxon>
        <taxon>eudicotyledons</taxon>
        <taxon>Gunneridae</taxon>
        <taxon>Pentapetalae</taxon>
        <taxon>asterids</taxon>
        <taxon>lamiids</taxon>
        <taxon>Lamiales</taxon>
        <taxon>Orobanchaceae</taxon>
        <taxon>Buchnereae</taxon>
        <taxon>Striga</taxon>
    </lineage>
</organism>
<sequence length="113" mass="12912">MGNCVGAKFLVSQNDAKFSRDEVDKEPKALSSVDDKIDSLVRQLIRQQKLQGSWYLANTCSGHKVKIVVTKEQLQLLMRKAEELKQRRVVLHSGRKLGTNKRWQPSLEPIPEL</sequence>
<dbReference type="AlphaFoldDB" id="A0A5A7R6E4"/>
<comment type="caution">
    <text evidence="1">The sequence shown here is derived from an EMBL/GenBank/DDBJ whole genome shotgun (WGS) entry which is preliminary data.</text>
</comment>
<name>A0A5A7R6E4_STRAF</name>
<dbReference type="EMBL" id="BKCP01010514">
    <property type="protein sequence ID" value="GER52840.1"/>
    <property type="molecule type" value="Genomic_DNA"/>
</dbReference>
<evidence type="ECO:0000313" key="2">
    <source>
        <dbReference type="Proteomes" id="UP000325081"/>
    </source>
</evidence>
<dbReference type="OrthoDB" id="900245at2759"/>
<proteinExistence type="predicted"/>
<evidence type="ECO:0000313" key="1">
    <source>
        <dbReference type="EMBL" id="GER52840.1"/>
    </source>
</evidence>
<keyword evidence="2" id="KW-1185">Reference proteome</keyword>
<protein>
    <submittedName>
        <fullName evidence="1">X-ray repair cross complementing 3</fullName>
    </submittedName>
</protein>